<dbReference type="InterPro" id="IPR029483">
    <property type="entry name" value="GH97_C"/>
</dbReference>
<sequence>MKNKLFRLCLTAFASVMVLSCGTEEKVYTISSPGNTNELVFKLTEKGEPQYSFSSNGKTVIEPSLMGFEFQEANKMTDGFEVVNTEEKSVDENWDQPWGEFKTVRDNHKELVVHLKESKGDGRLMDIIFRVFDDGLGFRYYFPEQPNMGEVKIADEVTQFTFPFDNDVWWIPVHSENSYYESFYRKTPISKTDTINTPATFETKDSLFVAIHEANLTDFASMTLLKTNGNSYKSDLVPWADGVKVYAKTPFQTPWRTVMVGIKAGDLAMSTLTLNLNEPCKIEDTSWITPMKYVGIWWGMHLDKYTWGQGEIHGATTENTKKYIDFAAANGFDGVLVEGWNEGWDGDWTADGTAFSFVKPYPDFDLEEITRYAAAKNVRLIGHHETAGAASHYESQLEDAYSLYNKVGVNSVKTGYVNKYLDKKEWHDSQFGVRHYRKVIETAAKHHIMIDNHEPVKGTGLWRTYPNLMAQEGARGQEYNAWSADGGNTPEHTTIMPFTRMLAGPFDFTPGNFNFDYETPNKAMVQTTVAKQLALYVVLFSPLQMASDLPENYKGRAEFQFIKDVPCNWEESKVLDSKIGEYVTIARKDRNSEEWFLGSITNSDARKIAVPLNFLKQGVPYKAEIYRDGEGADYKENPYPVSIDVMTVNSTSVLDLNLAPGGGTAVRFIPITN</sequence>
<dbReference type="InterPro" id="IPR013785">
    <property type="entry name" value="Aldolase_TIM"/>
</dbReference>
<evidence type="ECO:0000256" key="3">
    <source>
        <dbReference type="ARBA" id="ARBA00022837"/>
    </source>
</evidence>
<dbReference type="Pfam" id="PF14508">
    <property type="entry name" value="GH97_N"/>
    <property type="match status" value="1"/>
</dbReference>
<evidence type="ECO:0000256" key="1">
    <source>
        <dbReference type="ARBA" id="ARBA00001913"/>
    </source>
</evidence>
<dbReference type="PANTHER" id="PTHR35803">
    <property type="entry name" value="GLUCAN 1,4-ALPHA-GLUCOSIDASE SUSB-RELATED"/>
    <property type="match status" value="1"/>
</dbReference>
<gene>
    <name evidence="8" type="ORF">Q763_01155</name>
</gene>
<evidence type="ECO:0000313" key="8">
    <source>
        <dbReference type="EMBL" id="KGO84384.1"/>
    </source>
</evidence>
<evidence type="ECO:0000313" key="9">
    <source>
        <dbReference type="Proteomes" id="UP000030129"/>
    </source>
</evidence>
<reference evidence="8 9" key="1">
    <citation type="submission" date="2013-09" db="EMBL/GenBank/DDBJ databases">
        <authorList>
            <person name="Zeng Z."/>
            <person name="Chen C."/>
        </authorList>
    </citation>
    <scope>NUCLEOTIDE SEQUENCE [LARGE SCALE GENOMIC DNA]</scope>
    <source>
        <strain evidence="8 9">F44-8</strain>
    </source>
</reference>
<dbReference type="Gene3D" id="2.70.98.10">
    <property type="match status" value="1"/>
</dbReference>
<dbReference type="Gene3D" id="3.20.20.70">
    <property type="entry name" value="Aldolase class I"/>
    <property type="match status" value="1"/>
</dbReference>
<evidence type="ECO:0000259" key="7">
    <source>
        <dbReference type="Pfam" id="PF14509"/>
    </source>
</evidence>
<dbReference type="RefSeq" id="WP_035130186.1">
    <property type="nucleotide sequence ID" value="NZ_JRLV01000001.1"/>
</dbReference>
<name>A0A0A2LWK1_9FLAO</name>
<feature type="domain" description="Glycosyl-hydrolase 97 catalytic" evidence="5">
    <location>
        <begin position="297"/>
        <end position="474"/>
    </location>
</feature>
<dbReference type="PANTHER" id="PTHR35803:SF1">
    <property type="entry name" value="GLUCAN 1,4-ALPHA-GLUCOSIDASE SUSB"/>
    <property type="match status" value="1"/>
</dbReference>
<feature type="domain" description="Glycosyl-hydrolase 97 C-terminal oligomerisation" evidence="7">
    <location>
        <begin position="568"/>
        <end position="668"/>
    </location>
</feature>
<dbReference type="EMBL" id="JRLV01000001">
    <property type="protein sequence ID" value="KGO84384.1"/>
    <property type="molecule type" value="Genomic_DNA"/>
</dbReference>
<feature type="domain" description="Glycosyl-hydrolase 97 N-terminal" evidence="6">
    <location>
        <begin position="30"/>
        <end position="279"/>
    </location>
</feature>
<keyword evidence="3" id="KW-0106">Calcium</keyword>
<evidence type="ECO:0000256" key="2">
    <source>
        <dbReference type="ARBA" id="ARBA00011245"/>
    </source>
</evidence>
<comment type="cofactor">
    <cofactor evidence="1">
        <name>Ca(2+)</name>
        <dbReference type="ChEBI" id="CHEBI:29108"/>
    </cofactor>
</comment>
<dbReference type="InterPro" id="IPR014718">
    <property type="entry name" value="GH-type_carb-bd"/>
</dbReference>
<dbReference type="Pfam" id="PF14509">
    <property type="entry name" value="GH97_C"/>
    <property type="match status" value="1"/>
</dbReference>
<evidence type="ECO:0000259" key="6">
    <source>
        <dbReference type="Pfam" id="PF14508"/>
    </source>
</evidence>
<dbReference type="Proteomes" id="UP000030129">
    <property type="component" value="Unassembled WGS sequence"/>
</dbReference>
<proteinExistence type="predicted"/>
<comment type="caution">
    <text evidence="8">The sequence shown here is derived from an EMBL/GenBank/DDBJ whole genome shotgun (WGS) entry which is preliminary data.</text>
</comment>
<accession>A0A0A2LWK1</accession>
<organism evidence="8 9">
    <name type="scientific">Flavobacterium beibuense F44-8</name>
    <dbReference type="NCBI Taxonomy" id="1406840"/>
    <lineage>
        <taxon>Bacteria</taxon>
        <taxon>Pseudomonadati</taxon>
        <taxon>Bacteroidota</taxon>
        <taxon>Flavobacteriia</taxon>
        <taxon>Flavobacteriales</taxon>
        <taxon>Flavobacteriaceae</taxon>
        <taxon>Flavobacterium</taxon>
    </lineage>
</organism>
<evidence type="ECO:0000256" key="4">
    <source>
        <dbReference type="SAM" id="SignalP"/>
    </source>
</evidence>
<dbReference type="STRING" id="1406840.Q763_01155"/>
<feature type="chain" id="PRO_5001990608" evidence="4">
    <location>
        <begin position="21"/>
        <end position="673"/>
    </location>
</feature>
<dbReference type="InterPro" id="IPR029486">
    <property type="entry name" value="GH97_N"/>
</dbReference>
<dbReference type="GO" id="GO:0030246">
    <property type="term" value="F:carbohydrate binding"/>
    <property type="evidence" value="ECO:0007669"/>
    <property type="project" value="InterPro"/>
</dbReference>
<keyword evidence="9" id="KW-1185">Reference proteome</keyword>
<keyword evidence="4" id="KW-0732">Signal</keyword>
<dbReference type="InterPro" id="IPR019563">
    <property type="entry name" value="GH97_catalytic"/>
</dbReference>
<dbReference type="eggNOG" id="COG3023">
    <property type="taxonomic scope" value="Bacteria"/>
</dbReference>
<protein>
    <submittedName>
        <fullName evidence="8">Alpha-glucosidase</fullName>
    </submittedName>
</protein>
<dbReference type="InterPro" id="IPR052720">
    <property type="entry name" value="Glycosyl_hydrolase_97"/>
</dbReference>
<comment type="subunit">
    <text evidence="2">Monomer.</text>
</comment>
<feature type="signal peptide" evidence="4">
    <location>
        <begin position="1"/>
        <end position="20"/>
    </location>
</feature>
<dbReference type="Pfam" id="PF10566">
    <property type="entry name" value="Glyco_hydro_97"/>
    <property type="match status" value="1"/>
</dbReference>
<evidence type="ECO:0000259" key="5">
    <source>
        <dbReference type="Pfam" id="PF10566"/>
    </source>
</evidence>
<dbReference type="SUPFAM" id="SSF51445">
    <property type="entry name" value="(Trans)glycosidases"/>
    <property type="match status" value="1"/>
</dbReference>
<dbReference type="InterPro" id="IPR017853">
    <property type="entry name" value="GH"/>
</dbReference>
<dbReference type="AlphaFoldDB" id="A0A0A2LWK1"/>
<dbReference type="PROSITE" id="PS51257">
    <property type="entry name" value="PROKAR_LIPOPROTEIN"/>
    <property type="match status" value="1"/>
</dbReference>